<evidence type="ECO:0000313" key="2">
    <source>
        <dbReference type="Proteomes" id="UP000675940"/>
    </source>
</evidence>
<keyword evidence="2" id="KW-1185">Reference proteome</keyword>
<dbReference type="AlphaFoldDB" id="A0A940MN19"/>
<protein>
    <submittedName>
        <fullName evidence="1">Uncharacterized protein</fullName>
    </submittedName>
</protein>
<dbReference type="RefSeq" id="WP_209362932.1">
    <property type="nucleotide sequence ID" value="NZ_JAGISH010000013.1"/>
</dbReference>
<accession>A0A940MN19</accession>
<dbReference type="Proteomes" id="UP000675940">
    <property type="component" value="Unassembled WGS sequence"/>
</dbReference>
<reference evidence="1" key="1">
    <citation type="submission" date="2021-03" db="EMBL/GenBank/DDBJ databases">
        <title>Sagittula salina sp. nov. strain M10.9X isolated from the marine waste.</title>
        <authorList>
            <person name="Satari L."/>
            <person name="Molina-Menor E."/>
            <person name="Vidal-Verdu A."/>
            <person name="Pascual J."/>
            <person name="Pereto J."/>
            <person name="Porcar M."/>
        </authorList>
    </citation>
    <scope>NUCLEOTIDE SEQUENCE</scope>
    <source>
        <strain evidence="1">M10.9X</strain>
    </source>
</reference>
<gene>
    <name evidence="1" type="ORF">J5474_18730</name>
</gene>
<name>A0A940MN19_9RHOB</name>
<sequence>MLTWPAYAVPAVYVPDTAEFLARHLVSFDTAQEGDVIAICRDVRHTFQGPYRENETEFVIRHGSGMNLAAFHELGESQKQAMAMAEMLLQGDQNYLSAVNAQIFETMRDSEDTDTYSVFCFPDAIGVLKFPEKEHMPFGTQAWLDGRARLVLRRAPSNHQALARHDALQATVRMWRHLLLLFTTIEDRELAKVSMPCVSCLLDSTGRETNSL</sequence>
<dbReference type="EMBL" id="JAGISH010000013">
    <property type="protein sequence ID" value="MBP0484511.1"/>
    <property type="molecule type" value="Genomic_DNA"/>
</dbReference>
<evidence type="ECO:0000313" key="1">
    <source>
        <dbReference type="EMBL" id="MBP0484511.1"/>
    </source>
</evidence>
<comment type="caution">
    <text evidence="1">The sequence shown here is derived from an EMBL/GenBank/DDBJ whole genome shotgun (WGS) entry which is preliminary data.</text>
</comment>
<organism evidence="1 2">
    <name type="scientific">Sagittula salina</name>
    <dbReference type="NCBI Taxonomy" id="2820268"/>
    <lineage>
        <taxon>Bacteria</taxon>
        <taxon>Pseudomonadati</taxon>
        <taxon>Pseudomonadota</taxon>
        <taxon>Alphaproteobacteria</taxon>
        <taxon>Rhodobacterales</taxon>
        <taxon>Roseobacteraceae</taxon>
        <taxon>Sagittula</taxon>
    </lineage>
</organism>
<proteinExistence type="predicted"/>